<proteinExistence type="predicted"/>
<sequence>MRELDYEDLLDHISLVFQKTFLTRGSVLENIRMNSGATLEQVREAARLAQIDDFIQSLPQGYETKVGTFGSRFSGGERQRIAIARAILKNAPILILDEATSAADPENQVEIDRAIENLCRGKTVVIVAHRLGAIKLCDKVAVVENNTITCCGTHEEVLEKNEYYRRAWADYRAARAIAYSVEGGVQHA</sequence>
<dbReference type="SUPFAM" id="SSF52540">
    <property type="entry name" value="P-loop containing nucleoside triphosphate hydrolases"/>
    <property type="match status" value="1"/>
</dbReference>
<gene>
    <name evidence="2" type="ORF">EDD77_11240</name>
</gene>
<dbReference type="EMBL" id="SLUM01000012">
    <property type="protein sequence ID" value="TCL56727.1"/>
    <property type="molecule type" value="Genomic_DNA"/>
</dbReference>
<dbReference type="InterPro" id="IPR003439">
    <property type="entry name" value="ABC_transporter-like_ATP-bd"/>
</dbReference>
<dbReference type="PANTHER" id="PTHR24221">
    <property type="entry name" value="ATP-BINDING CASSETTE SUB-FAMILY B"/>
    <property type="match status" value="1"/>
</dbReference>
<dbReference type="GO" id="GO:0005524">
    <property type="term" value="F:ATP binding"/>
    <property type="evidence" value="ECO:0007669"/>
    <property type="project" value="InterPro"/>
</dbReference>
<dbReference type="Gene3D" id="3.40.50.300">
    <property type="entry name" value="P-loop containing nucleotide triphosphate hydrolases"/>
    <property type="match status" value="1"/>
</dbReference>
<dbReference type="InterPro" id="IPR017871">
    <property type="entry name" value="ABC_transporter-like_CS"/>
</dbReference>
<dbReference type="PANTHER" id="PTHR24221:SF654">
    <property type="entry name" value="ATP-BINDING CASSETTE SUB-FAMILY B MEMBER 6"/>
    <property type="match status" value="1"/>
</dbReference>
<dbReference type="InterPro" id="IPR039421">
    <property type="entry name" value="Type_1_exporter"/>
</dbReference>
<dbReference type="Pfam" id="PF00005">
    <property type="entry name" value="ABC_tran"/>
    <property type="match status" value="1"/>
</dbReference>
<dbReference type="PROSITE" id="PS50893">
    <property type="entry name" value="ABC_TRANSPORTER_2"/>
    <property type="match status" value="1"/>
</dbReference>
<evidence type="ECO:0000313" key="3">
    <source>
        <dbReference type="Proteomes" id="UP000295184"/>
    </source>
</evidence>
<organism evidence="2 3">
    <name type="scientific">Allofournierella massiliensis</name>
    <dbReference type="NCBI Taxonomy" id="1650663"/>
    <lineage>
        <taxon>Bacteria</taxon>
        <taxon>Bacillati</taxon>
        <taxon>Bacillota</taxon>
        <taxon>Clostridia</taxon>
        <taxon>Eubacteriales</taxon>
        <taxon>Oscillospiraceae</taxon>
        <taxon>Allofournierella</taxon>
    </lineage>
</organism>
<dbReference type="STRING" id="1650663.GCA_001486665_01885"/>
<dbReference type="GO" id="GO:0042626">
    <property type="term" value="F:ATPase-coupled transmembrane transporter activity"/>
    <property type="evidence" value="ECO:0007669"/>
    <property type="project" value="TreeGrafter"/>
</dbReference>
<evidence type="ECO:0000259" key="1">
    <source>
        <dbReference type="PROSITE" id="PS50893"/>
    </source>
</evidence>
<dbReference type="GO" id="GO:0016887">
    <property type="term" value="F:ATP hydrolysis activity"/>
    <property type="evidence" value="ECO:0007669"/>
    <property type="project" value="InterPro"/>
</dbReference>
<dbReference type="AlphaFoldDB" id="A0A4R1QT93"/>
<feature type="domain" description="ABC transporter" evidence="1">
    <location>
        <begin position="4"/>
        <end position="170"/>
    </location>
</feature>
<reference evidence="2 3" key="1">
    <citation type="submission" date="2019-03" db="EMBL/GenBank/DDBJ databases">
        <title>Genomic Encyclopedia of Type Strains, Phase IV (KMG-IV): sequencing the most valuable type-strain genomes for metagenomic binning, comparative biology and taxonomic classification.</title>
        <authorList>
            <person name="Goeker M."/>
        </authorList>
    </citation>
    <scope>NUCLEOTIDE SEQUENCE [LARGE SCALE GENOMIC DNA]</scope>
    <source>
        <strain evidence="2 3">DSM 100451</strain>
    </source>
</reference>
<accession>A0A4R1QT93</accession>
<dbReference type="InterPro" id="IPR027417">
    <property type="entry name" value="P-loop_NTPase"/>
</dbReference>
<evidence type="ECO:0000313" key="2">
    <source>
        <dbReference type="EMBL" id="TCL56727.1"/>
    </source>
</evidence>
<dbReference type="PROSITE" id="PS00211">
    <property type="entry name" value="ABC_TRANSPORTER_1"/>
    <property type="match status" value="1"/>
</dbReference>
<name>A0A4R1QT93_9FIRM</name>
<comment type="caution">
    <text evidence="2">The sequence shown here is derived from an EMBL/GenBank/DDBJ whole genome shotgun (WGS) entry which is preliminary data.</text>
</comment>
<protein>
    <submittedName>
        <fullName evidence="2">ABC transporter family protein</fullName>
    </submittedName>
</protein>
<dbReference type="Proteomes" id="UP000295184">
    <property type="component" value="Unassembled WGS sequence"/>
</dbReference>